<evidence type="ECO:0000313" key="4">
    <source>
        <dbReference type="EMBL" id="MDP2564302.1"/>
    </source>
</evidence>
<protein>
    <submittedName>
        <fullName evidence="4">Exonuclease domain-containing protein</fullName>
    </submittedName>
</protein>
<proteinExistence type="predicted"/>
<dbReference type="PANTHER" id="PTHR23044">
    <property type="entry name" value="3'-5' EXONUCLEASE ERI1-RELATED"/>
    <property type="match status" value="1"/>
</dbReference>
<comment type="caution">
    <text evidence="4">The sequence shown here is derived from an EMBL/GenBank/DDBJ whole genome shotgun (WGS) entry which is preliminary data.</text>
</comment>
<dbReference type="Gene3D" id="3.30.420.10">
    <property type="entry name" value="Ribonuclease H-like superfamily/Ribonuclease H"/>
    <property type="match status" value="1"/>
</dbReference>
<name>A0ABT9FBY4_9GAMM</name>
<evidence type="ECO:0000259" key="3">
    <source>
        <dbReference type="SMART" id="SM00479"/>
    </source>
</evidence>
<dbReference type="SUPFAM" id="SSF53098">
    <property type="entry name" value="Ribonuclease H-like"/>
    <property type="match status" value="1"/>
</dbReference>
<keyword evidence="2 4" id="KW-0378">Hydrolase</keyword>
<dbReference type="SMART" id="SM00479">
    <property type="entry name" value="EXOIII"/>
    <property type="match status" value="1"/>
</dbReference>
<evidence type="ECO:0000256" key="1">
    <source>
        <dbReference type="ARBA" id="ARBA00022722"/>
    </source>
</evidence>
<dbReference type="InterPro" id="IPR013520">
    <property type="entry name" value="Ribonucl_H"/>
</dbReference>
<reference evidence="4" key="1">
    <citation type="submission" date="2023-07" db="EMBL/GenBank/DDBJ databases">
        <title>Genome content predicts the carbon catabolic preferences of heterotrophic bacteria.</title>
        <authorList>
            <person name="Gralka M."/>
        </authorList>
    </citation>
    <scope>NUCLEOTIDE SEQUENCE</scope>
    <source>
        <strain evidence="4">4G09</strain>
    </source>
</reference>
<dbReference type="Proteomes" id="UP001177212">
    <property type="component" value="Unassembled WGS sequence"/>
</dbReference>
<accession>A0ABT9FBY4</accession>
<dbReference type="GO" id="GO:0004527">
    <property type="term" value="F:exonuclease activity"/>
    <property type="evidence" value="ECO:0007669"/>
    <property type="project" value="UniProtKB-KW"/>
</dbReference>
<keyword evidence="1" id="KW-0540">Nuclease</keyword>
<gene>
    <name evidence="4" type="ORF">Q8W34_06630</name>
</gene>
<dbReference type="EMBL" id="JAUYVT010000004">
    <property type="protein sequence ID" value="MDP2564302.1"/>
    <property type="molecule type" value="Genomic_DNA"/>
</dbReference>
<evidence type="ECO:0000256" key="2">
    <source>
        <dbReference type="ARBA" id="ARBA00022839"/>
    </source>
</evidence>
<dbReference type="PANTHER" id="PTHR23044:SF61">
    <property type="entry name" value="3'-5' EXORIBONUCLEASE 1-RELATED"/>
    <property type="match status" value="1"/>
</dbReference>
<organism evidence="4 5">
    <name type="scientific">Pseudoalteromonas marina</name>
    <dbReference type="NCBI Taxonomy" id="267375"/>
    <lineage>
        <taxon>Bacteria</taxon>
        <taxon>Pseudomonadati</taxon>
        <taxon>Pseudomonadota</taxon>
        <taxon>Gammaproteobacteria</taxon>
        <taxon>Alteromonadales</taxon>
        <taxon>Pseudoalteromonadaceae</taxon>
        <taxon>Pseudoalteromonas</taxon>
    </lineage>
</organism>
<keyword evidence="2 4" id="KW-0269">Exonuclease</keyword>
<keyword evidence="5" id="KW-1185">Reference proteome</keyword>
<sequence length="192" mass="21867">MSNKILVLDTELTCFETSADSLEKGPYEIIQFGMALVNLDNLEILKSGSYFVNNERHEVSSFCTNLTGITQSMLYKQGLPLGHVSELLRERWGVASKKTQVVCWGDEPAWMRPDFDIKCVDYPFRDNLLDLAHYHKFGKPFQKGLKLLDVAAEYGVEVERPIHNAKNDAITTARLLIAMIKRGCIWPWLNSN</sequence>
<evidence type="ECO:0000313" key="5">
    <source>
        <dbReference type="Proteomes" id="UP001177212"/>
    </source>
</evidence>
<dbReference type="InterPro" id="IPR051274">
    <property type="entry name" value="3-5_Exoribonuclease"/>
</dbReference>
<dbReference type="InterPro" id="IPR012337">
    <property type="entry name" value="RNaseH-like_sf"/>
</dbReference>
<dbReference type="Pfam" id="PF00929">
    <property type="entry name" value="RNase_T"/>
    <property type="match status" value="1"/>
</dbReference>
<dbReference type="InterPro" id="IPR036397">
    <property type="entry name" value="RNaseH_sf"/>
</dbReference>
<feature type="domain" description="Exonuclease" evidence="3">
    <location>
        <begin position="4"/>
        <end position="185"/>
    </location>
</feature>
<dbReference type="RefSeq" id="WP_305471583.1">
    <property type="nucleotide sequence ID" value="NZ_JAUYVT010000004.1"/>
</dbReference>